<comment type="caution">
    <text evidence="2">The sequence shown here is derived from an EMBL/GenBank/DDBJ whole genome shotgun (WGS) entry which is preliminary data.</text>
</comment>
<evidence type="ECO:0000313" key="3">
    <source>
        <dbReference type="Proteomes" id="UP000546126"/>
    </source>
</evidence>
<organism evidence="2 3">
    <name type="scientific">Nonomuraea rhodomycinica</name>
    <dbReference type="NCBI Taxonomy" id="1712872"/>
    <lineage>
        <taxon>Bacteria</taxon>
        <taxon>Bacillati</taxon>
        <taxon>Actinomycetota</taxon>
        <taxon>Actinomycetes</taxon>
        <taxon>Streptosporangiales</taxon>
        <taxon>Streptosporangiaceae</taxon>
        <taxon>Nonomuraea</taxon>
    </lineage>
</organism>
<dbReference type="EMBL" id="JABWGO010000016">
    <property type="protein sequence ID" value="NUW46443.1"/>
    <property type="molecule type" value="Genomic_DNA"/>
</dbReference>
<accession>A0A7Y6MF92</accession>
<feature type="compositionally biased region" description="Basic and acidic residues" evidence="1">
    <location>
        <begin position="30"/>
        <end position="40"/>
    </location>
</feature>
<protein>
    <submittedName>
        <fullName evidence="2">Uncharacterized protein</fullName>
    </submittedName>
</protein>
<dbReference type="RefSeq" id="WP_175605893.1">
    <property type="nucleotide sequence ID" value="NZ_JABWGO010000016.1"/>
</dbReference>
<feature type="region of interest" description="Disordered" evidence="1">
    <location>
        <begin position="1"/>
        <end position="67"/>
    </location>
</feature>
<proteinExistence type="predicted"/>
<reference evidence="2 3" key="1">
    <citation type="submission" date="2020-06" db="EMBL/GenBank/DDBJ databases">
        <authorList>
            <person name="Chanama M."/>
        </authorList>
    </citation>
    <scope>NUCLEOTIDE SEQUENCE [LARGE SCALE GENOMIC DNA]</scope>
    <source>
        <strain evidence="2 3">TBRC6557</strain>
    </source>
</reference>
<gene>
    <name evidence="2" type="ORF">HT134_40965</name>
</gene>
<dbReference type="AlphaFoldDB" id="A0A7Y6MF92"/>
<dbReference type="Proteomes" id="UP000546126">
    <property type="component" value="Unassembled WGS sequence"/>
</dbReference>
<name>A0A7Y6MF92_9ACTN</name>
<evidence type="ECO:0000313" key="2">
    <source>
        <dbReference type="EMBL" id="NUW46443.1"/>
    </source>
</evidence>
<keyword evidence="3" id="KW-1185">Reference proteome</keyword>
<evidence type="ECO:0000256" key="1">
    <source>
        <dbReference type="SAM" id="MobiDB-lite"/>
    </source>
</evidence>
<feature type="compositionally biased region" description="Acidic residues" evidence="1">
    <location>
        <begin position="1"/>
        <end position="25"/>
    </location>
</feature>
<sequence length="67" mass="7729">MSEIDDDRTFEEEDEMSIEAPEADALDQQRPAREDTDARRPYLPLEADPADAADQDRVVDLDDDDYR</sequence>